<sequence length="107" mass="12094">MVDEPSSDDESPKRSLIKREVEPAEDEANFRVLETIADVEGVDVTALPPLYERIDHILDHLFDTPPAPEAQVVITFSYYGYRVRVDQEGHIELTRLNGAPESWNGQS</sequence>
<feature type="domain" description="Halobacterial output" evidence="2">
    <location>
        <begin position="25"/>
        <end position="94"/>
    </location>
</feature>
<comment type="caution">
    <text evidence="3">The sequence shown here is derived from an EMBL/GenBank/DDBJ whole genome shotgun (WGS) entry which is preliminary data.</text>
</comment>
<feature type="region of interest" description="Disordered" evidence="1">
    <location>
        <begin position="1"/>
        <end position="21"/>
    </location>
</feature>
<dbReference type="Proteomes" id="UP001166304">
    <property type="component" value="Unassembled WGS sequence"/>
</dbReference>
<accession>A0AA41G0B4</accession>
<dbReference type="EMBL" id="JAHQXE010000002">
    <property type="protein sequence ID" value="MBV0901911.1"/>
    <property type="molecule type" value="Genomic_DNA"/>
</dbReference>
<feature type="compositionally biased region" description="Basic and acidic residues" evidence="1">
    <location>
        <begin position="10"/>
        <end position="21"/>
    </location>
</feature>
<gene>
    <name evidence="3" type="ORF">KTS37_08925</name>
</gene>
<dbReference type="RefSeq" id="WP_162413097.1">
    <property type="nucleotide sequence ID" value="NZ_JAHQXE010000002.1"/>
</dbReference>
<dbReference type="InterPro" id="IPR040624">
    <property type="entry name" value="HalOD1"/>
</dbReference>
<keyword evidence="4" id="KW-1185">Reference proteome</keyword>
<evidence type="ECO:0000259" key="2">
    <source>
        <dbReference type="Pfam" id="PF18545"/>
    </source>
</evidence>
<dbReference type="Pfam" id="PF18545">
    <property type="entry name" value="HalOD1"/>
    <property type="match status" value="1"/>
</dbReference>
<evidence type="ECO:0000313" key="4">
    <source>
        <dbReference type="Proteomes" id="UP001166304"/>
    </source>
</evidence>
<evidence type="ECO:0000256" key="1">
    <source>
        <dbReference type="SAM" id="MobiDB-lite"/>
    </source>
</evidence>
<protein>
    <recommendedName>
        <fullName evidence="2">Halobacterial output domain-containing protein</fullName>
    </recommendedName>
</protein>
<organism evidence="3 4">
    <name type="scientific">Haloarcula salina</name>
    <dbReference type="NCBI Taxonomy" id="1429914"/>
    <lineage>
        <taxon>Archaea</taxon>
        <taxon>Methanobacteriati</taxon>
        <taxon>Methanobacteriota</taxon>
        <taxon>Stenosarchaea group</taxon>
        <taxon>Halobacteria</taxon>
        <taxon>Halobacteriales</taxon>
        <taxon>Haloarculaceae</taxon>
        <taxon>Haloarcula</taxon>
    </lineage>
</organism>
<name>A0AA41G0B4_9EURY</name>
<dbReference type="AlphaFoldDB" id="A0AA41G0B4"/>
<reference evidence="3" key="1">
    <citation type="submission" date="2021-06" db="EMBL/GenBank/DDBJ databases">
        <title>New haloarchaea isolates fom saline soil.</title>
        <authorList>
            <person name="Duran-Viseras A."/>
            <person name="Sanchez-Porro C.S."/>
            <person name="Ventosa A."/>
        </authorList>
    </citation>
    <scope>NUCLEOTIDE SEQUENCE</scope>
    <source>
        <strain evidence="3">JCM 18369</strain>
    </source>
</reference>
<evidence type="ECO:0000313" key="3">
    <source>
        <dbReference type="EMBL" id="MBV0901911.1"/>
    </source>
</evidence>
<proteinExistence type="predicted"/>